<dbReference type="AlphaFoldDB" id="A0AAD7UBY4"/>
<feature type="transmembrane region" description="Helical" evidence="7">
    <location>
        <begin position="200"/>
        <end position="219"/>
    </location>
</feature>
<feature type="domain" description="Major facilitator superfamily (MFS) profile" evidence="9">
    <location>
        <begin position="135"/>
        <end position="539"/>
    </location>
</feature>
<feature type="transmembrane region" description="Helical" evidence="7">
    <location>
        <begin position="385"/>
        <end position="403"/>
    </location>
</feature>
<feature type="transmembrane region" description="Helical" evidence="7">
    <location>
        <begin position="415"/>
        <end position="433"/>
    </location>
</feature>
<feature type="transmembrane region" description="Helical" evidence="7">
    <location>
        <begin position="225"/>
        <end position="248"/>
    </location>
</feature>
<dbReference type="InterPro" id="IPR020846">
    <property type="entry name" value="MFS_dom"/>
</dbReference>
<sequence length="539" mass="54902">MRRIPVRVDWWGNAVRRRRGWLSTRAWTISVADTNSTANPANTAVLFAALRLSSFSEKELRKRFAEADADGDGVLSRAELRDALKTATVGRSCSTEIESRASTATTQLLRPTEDAISFEQFQKRMVELASQRDSRIWPIAGTMLLGGLSVGAIMPVMPILVHELELSSYDYGLVVSSFGGFKLVSNVPAATFVDRYGRRASIVGGLSLVSLGFAGIGMADGVLGLAAARGLTGCGVAFLVTGSTLAATDISTPLNRASTTAPLGAAFNAGTVAGPALGGALAGSLGCSSTFFVVASMMAANAFYASAFVSETRNRFKSSSSSSSGSGGGGDETRTRGLALLEDPALLRLSLSNMSYWFVVAGINMTVLPLTLADASGLALAPSQIGALFAAQAVVGVAGAMPVAKLADRIGPERLIAPAFTVVGCANAAFAFAHTYEHVAAVMIASATGASLLGSAPTAAVANAVSPDRRPQALALLRTAGDTGMLLGSASLGTVAALAGHDAAFATASALLFTSSAGFAGSSSIQAAAKLAAKPASSS</sequence>
<dbReference type="PRINTS" id="PR01035">
    <property type="entry name" value="TCRTETA"/>
</dbReference>
<evidence type="ECO:0000256" key="2">
    <source>
        <dbReference type="ARBA" id="ARBA00022475"/>
    </source>
</evidence>
<evidence type="ECO:0000256" key="5">
    <source>
        <dbReference type="ARBA" id="ARBA00022989"/>
    </source>
</evidence>
<evidence type="ECO:0000313" key="11">
    <source>
        <dbReference type="Proteomes" id="UP001230188"/>
    </source>
</evidence>
<dbReference type="PROSITE" id="PS50222">
    <property type="entry name" value="EF_HAND_2"/>
    <property type="match status" value="1"/>
</dbReference>
<dbReference type="Proteomes" id="UP001230188">
    <property type="component" value="Unassembled WGS sequence"/>
</dbReference>
<accession>A0AAD7UBY4</accession>
<feature type="transmembrane region" description="Helical" evidence="7">
    <location>
        <begin position="136"/>
        <end position="161"/>
    </location>
</feature>
<gene>
    <name evidence="10" type="ORF">CTAYLR_004443</name>
</gene>
<evidence type="ECO:0008006" key="12">
    <source>
        <dbReference type="Google" id="ProtNLM"/>
    </source>
</evidence>
<dbReference type="GO" id="GO:0022857">
    <property type="term" value="F:transmembrane transporter activity"/>
    <property type="evidence" value="ECO:0007669"/>
    <property type="project" value="InterPro"/>
</dbReference>
<dbReference type="InterPro" id="IPR001958">
    <property type="entry name" value="Tet-R_TetA/multi-R_MdtG-like"/>
</dbReference>
<dbReference type="GO" id="GO:0005509">
    <property type="term" value="F:calcium ion binding"/>
    <property type="evidence" value="ECO:0007669"/>
    <property type="project" value="InterPro"/>
</dbReference>
<feature type="transmembrane region" description="Helical" evidence="7">
    <location>
        <begin position="260"/>
        <end position="283"/>
    </location>
</feature>
<feature type="transmembrane region" description="Helical" evidence="7">
    <location>
        <begin position="439"/>
        <end position="462"/>
    </location>
</feature>
<feature type="domain" description="EF-hand" evidence="8">
    <location>
        <begin position="55"/>
        <end position="90"/>
    </location>
</feature>
<keyword evidence="2" id="KW-1003">Cell membrane</keyword>
<keyword evidence="3 7" id="KW-0812">Transmembrane</keyword>
<dbReference type="GO" id="GO:0005886">
    <property type="term" value="C:plasma membrane"/>
    <property type="evidence" value="ECO:0007669"/>
    <property type="project" value="UniProtKB-SubCell"/>
</dbReference>
<keyword evidence="5 7" id="KW-1133">Transmembrane helix</keyword>
<organism evidence="10 11">
    <name type="scientific">Chrysophaeum taylorii</name>
    <dbReference type="NCBI Taxonomy" id="2483200"/>
    <lineage>
        <taxon>Eukaryota</taxon>
        <taxon>Sar</taxon>
        <taxon>Stramenopiles</taxon>
        <taxon>Ochrophyta</taxon>
        <taxon>Pelagophyceae</taxon>
        <taxon>Pelagomonadales</taxon>
        <taxon>Pelagomonadaceae</taxon>
        <taxon>Chrysophaeum</taxon>
    </lineage>
</organism>
<dbReference type="Gene3D" id="1.10.238.10">
    <property type="entry name" value="EF-hand"/>
    <property type="match status" value="1"/>
</dbReference>
<dbReference type="InterPro" id="IPR011992">
    <property type="entry name" value="EF-hand-dom_pair"/>
</dbReference>
<feature type="transmembrane region" description="Helical" evidence="7">
    <location>
        <begin position="289"/>
        <end position="309"/>
    </location>
</feature>
<dbReference type="PANTHER" id="PTHR43124:SF3">
    <property type="entry name" value="CHLORAMPHENICOL EFFLUX PUMP RV0191"/>
    <property type="match status" value="1"/>
</dbReference>
<evidence type="ECO:0000256" key="1">
    <source>
        <dbReference type="ARBA" id="ARBA00004651"/>
    </source>
</evidence>
<dbReference type="SUPFAM" id="SSF47473">
    <property type="entry name" value="EF-hand"/>
    <property type="match status" value="1"/>
</dbReference>
<evidence type="ECO:0000256" key="4">
    <source>
        <dbReference type="ARBA" id="ARBA00022837"/>
    </source>
</evidence>
<keyword evidence="6 7" id="KW-0472">Membrane</keyword>
<dbReference type="PROSITE" id="PS00216">
    <property type="entry name" value="SUGAR_TRANSPORT_1"/>
    <property type="match status" value="1"/>
</dbReference>
<feature type="transmembrane region" description="Helical" evidence="7">
    <location>
        <begin position="173"/>
        <end position="193"/>
    </location>
</feature>
<feature type="transmembrane region" description="Helical" evidence="7">
    <location>
        <begin position="356"/>
        <end position="373"/>
    </location>
</feature>
<evidence type="ECO:0000259" key="8">
    <source>
        <dbReference type="PROSITE" id="PS50222"/>
    </source>
</evidence>
<dbReference type="Pfam" id="PF07690">
    <property type="entry name" value="MFS_1"/>
    <property type="match status" value="1"/>
</dbReference>
<protein>
    <recommendedName>
        <fullName evidence="12">Calmodulin</fullName>
    </recommendedName>
</protein>
<dbReference type="CDD" id="cd17325">
    <property type="entry name" value="MFS_MdtG_SLC18_like"/>
    <property type="match status" value="1"/>
</dbReference>
<dbReference type="PROSITE" id="PS50850">
    <property type="entry name" value="MFS"/>
    <property type="match status" value="1"/>
</dbReference>
<keyword evidence="4" id="KW-0106">Calcium</keyword>
<dbReference type="InterPro" id="IPR011701">
    <property type="entry name" value="MFS"/>
</dbReference>
<comment type="subcellular location">
    <subcellularLocation>
        <location evidence="1">Cell membrane</location>
        <topology evidence="1">Multi-pass membrane protein</topology>
    </subcellularLocation>
</comment>
<dbReference type="SUPFAM" id="SSF103473">
    <property type="entry name" value="MFS general substrate transporter"/>
    <property type="match status" value="1"/>
</dbReference>
<dbReference type="InterPro" id="IPR005829">
    <property type="entry name" value="Sugar_transporter_CS"/>
</dbReference>
<comment type="caution">
    <text evidence="10">The sequence shown here is derived from an EMBL/GenBank/DDBJ whole genome shotgun (WGS) entry which is preliminary data.</text>
</comment>
<reference evidence="10" key="1">
    <citation type="submission" date="2023-01" db="EMBL/GenBank/DDBJ databases">
        <title>Metagenome sequencing of chrysophaentin producing Chrysophaeum taylorii.</title>
        <authorList>
            <person name="Davison J."/>
            <person name="Bewley C."/>
        </authorList>
    </citation>
    <scope>NUCLEOTIDE SEQUENCE</scope>
    <source>
        <strain evidence="10">NIES-1699</strain>
    </source>
</reference>
<dbReference type="InterPro" id="IPR036259">
    <property type="entry name" value="MFS_trans_sf"/>
</dbReference>
<dbReference type="Gene3D" id="1.20.1250.20">
    <property type="entry name" value="MFS general substrate transporter like domains"/>
    <property type="match status" value="2"/>
</dbReference>
<dbReference type="SMART" id="SM00054">
    <property type="entry name" value="EFh"/>
    <property type="match status" value="1"/>
</dbReference>
<dbReference type="PANTHER" id="PTHR43124">
    <property type="entry name" value="PURINE EFFLUX PUMP PBUE"/>
    <property type="match status" value="1"/>
</dbReference>
<dbReference type="InterPro" id="IPR002048">
    <property type="entry name" value="EF_hand_dom"/>
</dbReference>
<dbReference type="EMBL" id="JAQMWT010000393">
    <property type="protein sequence ID" value="KAJ8601955.1"/>
    <property type="molecule type" value="Genomic_DNA"/>
</dbReference>
<dbReference type="InterPro" id="IPR018247">
    <property type="entry name" value="EF_Hand_1_Ca_BS"/>
</dbReference>
<evidence type="ECO:0000313" key="10">
    <source>
        <dbReference type="EMBL" id="KAJ8601955.1"/>
    </source>
</evidence>
<dbReference type="InterPro" id="IPR050189">
    <property type="entry name" value="MFS_Efflux_Transporters"/>
</dbReference>
<evidence type="ECO:0000256" key="7">
    <source>
        <dbReference type="SAM" id="Phobius"/>
    </source>
</evidence>
<dbReference type="PROSITE" id="PS00018">
    <property type="entry name" value="EF_HAND_1"/>
    <property type="match status" value="1"/>
</dbReference>
<evidence type="ECO:0000256" key="6">
    <source>
        <dbReference type="ARBA" id="ARBA00023136"/>
    </source>
</evidence>
<evidence type="ECO:0000256" key="3">
    <source>
        <dbReference type="ARBA" id="ARBA00022692"/>
    </source>
</evidence>
<evidence type="ECO:0000259" key="9">
    <source>
        <dbReference type="PROSITE" id="PS50850"/>
    </source>
</evidence>
<proteinExistence type="predicted"/>
<name>A0AAD7UBY4_9STRA</name>
<keyword evidence="11" id="KW-1185">Reference proteome</keyword>